<evidence type="ECO:0000313" key="2">
    <source>
        <dbReference type="Proteomes" id="UP001620295"/>
    </source>
</evidence>
<name>A0ABW8LHW2_9ACTN</name>
<evidence type="ECO:0008006" key="3">
    <source>
        <dbReference type="Google" id="ProtNLM"/>
    </source>
</evidence>
<reference evidence="1 2" key="1">
    <citation type="submission" date="2024-11" db="EMBL/GenBank/DDBJ databases">
        <title>The Natural Products Discovery Center: Release of the First 8490 Sequenced Strains for Exploring Actinobacteria Biosynthetic Diversity.</title>
        <authorList>
            <person name="Kalkreuter E."/>
            <person name="Kautsar S.A."/>
            <person name="Yang D."/>
            <person name="Bader C.D."/>
            <person name="Teijaro C.N."/>
            <person name="Fluegel L."/>
            <person name="Davis C.M."/>
            <person name="Simpson J.R."/>
            <person name="Lauterbach L."/>
            <person name="Steele A.D."/>
            <person name="Gui C."/>
            <person name="Meng S."/>
            <person name="Li G."/>
            <person name="Viehrig K."/>
            <person name="Ye F."/>
            <person name="Su P."/>
            <person name="Kiefer A.F."/>
            <person name="Nichols A."/>
            <person name="Cepeda A.J."/>
            <person name="Yan W."/>
            <person name="Fan B."/>
            <person name="Jiang Y."/>
            <person name="Adhikari A."/>
            <person name="Zheng C.-J."/>
            <person name="Schuster L."/>
            <person name="Cowan T.M."/>
            <person name="Smanski M.J."/>
            <person name="Chevrette M.G."/>
            <person name="De Carvalho L.P.S."/>
            <person name="Shen B."/>
        </authorList>
    </citation>
    <scope>NUCLEOTIDE SEQUENCE [LARGE SCALE GENOMIC DNA]</scope>
    <source>
        <strain evidence="1 2">NPDC020863</strain>
    </source>
</reference>
<comment type="caution">
    <text evidence="1">The sequence shown here is derived from an EMBL/GenBank/DDBJ whole genome shotgun (WGS) entry which is preliminary data.</text>
</comment>
<gene>
    <name evidence="1" type="ORF">ACI2L5_11230</name>
</gene>
<evidence type="ECO:0000313" key="1">
    <source>
        <dbReference type="EMBL" id="MFK4265503.1"/>
    </source>
</evidence>
<protein>
    <recommendedName>
        <fullName evidence="3">DUF2004 domain-containing protein</fullName>
    </recommendedName>
</protein>
<organism evidence="1 2">
    <name type="scientific">Streptomyces milbemycinicus</name>
    <dbReference type="NCBI Taxonomy" id="476552"/>
    <lineage>
        <taxon>Bacteria</taxon>
        <taxon>Bacillati</taxon>
        <taxon>Actinomycetota</taxon>
        <taxon>Actinomycetes</taxon>
        <taxon>Kitasatosporales</taxon>
        <taxon>Streptomycetaceae</taxon>
        <taxon>Streptomyces</taxon>
    </lineage>
</organism>
<sequence>MLDGEIAAPPALTEGEYRQADLAVRAACAAELLGEFVWLTNNDRMEVNVNVQPHGLDLDFADPGAVDAAFRAWWPKSDRWAELVEDEWWEEDEADLHRLDDETLAKVLTEFEEHNLEQARSGAWAMGDIDDYDIDDDPQPRFPGDQLVVFLGRDVFDTVTAQVADGSGGVAPPAYGIGLPVDVSDDDYGFQACLLLVGAGSVGIVTIDASA</sequence>
<keyword evidence="2" id="KW-1185">Reference proteome</keyword>
<accession>A0ABW8LHW2</accession>
<dbReference type="EMBL" id="JBJDQH010000003">
    <property type="protein sequence ID" value="MFK4265503.1"/>
    <property type="molecule type" value="Genomic_DNA"/>
</dbReference>
<proteinExistence type="predicted"/>
<dbReference type="Proteomes" id="UP001620295">
    <property type="component" value="Unassembled WGS sequence"/>
</dbReference>
<dbReference type="RefSeq" id="WP_358702407.1">
    <property type="nucleotide sequence ID" value="NZ_JBFACG010000005.1"/>
</dbReference>